<evidence type="ECO:0000313" key="4">
    <source>
        <dbReference type="EMBL" id="SEB83481.1"/>
    </source>
</evidence>
<organism evidence="4 5">
    <name type="scientific">Pseudomonas saponiphila</name>
    <dbReference type="NCBI Taxonomy" id="556534"/>
    <lineage>
        <taxon>Bacteria</taxon>
        <taxon>Pseudomonadati</taxon>
        <taxon>Pseudomonadota</taxon>
        <taxon>Gammaproteobacteria</taxon>
        <taxon>Pseudomonadales</taxon>
        <taxon>Pseudomonadaceae</taxon>
        <taxon>Pseudomonas</taxon>
    </lineage>
</organism>
<evidence type="ECO:0000256" key="1">
    <source>
        <dbReference type="ARBA" id="ARBA00022603"/>
    </source>
</evidence>
<dbReference type="AlphaFoldDB" id="A0A1H4MK95"/>
<gene>
    <name evidence="4" type="ORF">SAMN05216178_2438</name>
</gene>
<dbReference type="SUPFAM" id="SSF53335">
    <property type="entry name" value="S-adenosyl-L-methionine-dependent methyltransferases"/>
    <property type="match status" value="1"/>
</dbReference>
<dbReference type="InterPro" id="IPR029063">
    <property type="entry name" value="SAM-dependent_MTases_sf"/>
</dbReference>
<feature type="domain" description="Methyltransferase" evidence="3">
    <location>
        <begin position="69"/>
        <end position="166"/>
    </location>
</feature>
<dbReference type="Gene3D" id="3.40.50.150">
    <property type="entry name" value="Vaccinia Virus protein VP39"/>
    <property type="match status" value="1"/>
</dbReference>
<keyword evidence="1 4" id="KW-0489">Methyltransferase</keyword>
<dbReference type="PANTHER" id="PTHR43861:SF1">
    <property type="entry name" value="TRANS-ACONITATE 2-METHYLTRANSFERASE"/>
    <property type="match status" value="1"/>
</dbReference>
<dbReference type="GO" id="GO:0008168">
    <property type="term" value="F:methyltransferase activity"/>
    <property type="evidence" value="ECO:0007669"/>
    <property type="project" value="UniProtKB-KW"/>
</dbReference>
<accession>A0A1H4MK95</accession>
<dbReference type="PANTHER" id="PTHR43861">
    <property type="entry name" value="TRANS-ACONITATE 2-METHYLTRANSFERASE-RELATED"/>
    <property type="match status" value="1"/>
</dbReference>
<dbReference type="GO" id="GO:0032259">
    <property type="term" value="P:methylation"/>
    <property type="evidence" value="ECO:0007669"/>
    <property type="project" value="UniProtKB-KW"/>
</dbReference>
<dbReference type="Pfam" id="PF13649">
    <property type="entry name" value="Methyltransf_25"/>
    <property type="match status" value="1"/>
</dbReference>
<dbReference type="InterPro" id="IPR041698">
    <property type="entry name" value="Methyltransf_25"/>
</dbReference>
<name>A0A1H4MK95_9PSED</name>
<keyword evidence="5" id="KW-1185">Reference proteome</keyword>
<dbReference type="EMBL" id="FNTJ01000001">
    <property type="protein sequence ID" value="SEB83481.1"/>
    <property type="molecule type" value="Genomic_DNA"/>
</dbReference>
<evidence type="ECO:0000313" key="5">
    <source>
        <dbReference type="Proteomes" id="UP000198982"/>
    </source>
</evidence>
<protein>
    <submittedName>
        <fullName evidence="4">Methyltransferase domain-containing protein</fullName>
    </submittedName>
</protein>
<evidence type="ECO:0000259" key="3">
    <source>
        <dbReference type="Pfam" id="PF13649"/>
    </source>
</evidence>
<evidence type="ECO:0000256" key="2">
    <source>
        <dbReference type="ARBA" id="ARBA00022679"/>
    </source>
</evidence>
<dbReference type="CDD" id="cd02440">
    <property type="entry name" value="AdoMet_MTases"/>
    <property type="match status" value="1"/>
</dbReference>
<reference evidence="5" key="1">
    <citation type="submission" date="2016-10" db="EMBL/GenBank/DDBJ databases">
        <authorList>
            <person name="Varghese N."/>
            <person name="Submissions S."/>
        </authorList>
    </citation>
    <scope>NUCLEOTIDE SEQUENCE [LARGE SCALE GENOMIC DNA]</scope>
    <source>
        <strain evidence="5">DSM 9751</strain>
    </source>
</reference>
<proteinExistence type="predicted"/>
<sequence length="288" mass="32003">MDTGLLRAIYREITTRQPFTRTPEPELVMESQPCVASYASSAGQGQALSGTYLYHAAQMCALIKPGDVVLDIGCGPASLLLQVARLNPRAEFVGVDLSKNMLDIARDSIRQQGIDNVELIEDDMSRLGRIGDRSVDVVISSMALHHLASLEQLESTFRNIARVLRNDRAIYLNDFGRLKSTESVDYFVQRASDGADQETLLDYRNSLLAAFSLEEFQTLAASYLGPCARVYSTALSPLMMVVRTPKRRCVKTMKPEFKRRYAALPSSRKADVQQLRLFLRLGGLASAF</sequence>
<dbReference type="Proteomes" id="UP000198982">
    <property type="component" value="Unassembled WGS sequence"/>
</dbReference>
<keyword evidence="2 4" id="KW-0808">Transferase</keyword>